<dbReference type="Gene3D" id="1.10.510.10">
    <property type="entry name" value="Transferase(Phosphotransferase) domain 1"/>
    <property type="match status" value="1"/>
</dbReference>
<dbReference type="PROSITE" id="PS50011">
    <property type="entry name" value="PROTEIN_KINASE_DOM"/>
    <property type="match status" value="1"/>
</dbReference>
<dbReference type="Pfam" id="PF00069">
    <property type="entry name" value="Pkinase"/>
    <property type="match status" value="1"/>
</dbReference>
<evidence type="ECO:0000259" key="1">
    <source>
        <dbReference type="PROSITE" id="PS50011"/>
    </source>
</evidence>
<dbReference type="Gene3D" id="3.30.200.20">
    <property type="entry name" value="Phosphorylase Kinase, domain 1"/>
    <property type="match status" value="1"/>
</dbReference>
<reference evidence="2" key="2">
    <citation type="submission" date="2025-09" db="UniProtKB">
        <authorList>
            <consortium name="Ensembl"/>
        </authorList>
    </citation>
    <scope>IDENTIFICATION</scope>
</reference>
<feature type="domain" description="Protein kinase" evidence="1">
    <location>
        <begin position="1"/>
        <end position="278"/>
    </location>
</feature>
<keyword evidence="3" id="KW-1185">Reference proteome</keyword>
<dbReference type="FunFam" id="1.10.510.10:FF:000255">
    <property type="entry name" value="Calcium/calmodulin-dependent protein kinase type IV"/>
    <property type="match status" value="1"/>
</dbReference>
<dbReference type="AlphaFoldDB" id="A0A8D2L9N9"/>
<dbReference type="SUPFAM" id="SSF56112">
    <property type="entry name" value="Protein kinase-like (PK-like)"/>
    <property type="match status" value="1"/>
</dbReference>
<dbReference type="PROSITE" id="PS00108">
    <property type="entry name" value="PROTEIN_KINASE_ST"/>
    <property type="match status" value="1"/>
</dbReference>
<sequence length="460" mass="51149">NLVPIFKSTLYPGDRNTLNFISCIGVLCKPAQCHNDPPGSYICHHSSVGNFCISLFSSFMDQLVPMYIFFSPCLPPSLKIKLKEVIETPSEIVLILERVTGGELFDRIMEKGTYSEKDAVHVMKQILEAVSYLHANGVVHRDLKPENILFANLSPNAPLKIGDFGLAKILDKGQVMNTVCGTAGYCAPEVIQGASYGPEVDMWSLGVILYILLCGFEPFFDPRGDPYIFTHVLKCDYEFTSPWWDDISQSAKDLIGKLIVLDPKERLTIQEVLQHPWITGKETGTTFLRGTLQRLQEFNGRFKMKVTAARAGMGDITPSMVPCHGGHPFALAPPLCLWTHPFCLGPSHHHKMASNGILDWNLALGLEEMPLAAFFPSSAMCPDAGAPGPPPDYHPNFWKRGLSETPKRNRLPAQRPVHPARSLTVAQVERTLSHRVRPVAPTPRFRPVTCRQFAIVPQLL</sequence>
<dbReference type="Ensembl" id="ENSVKKT00000019340.1">
    <property type="protein sequence ID" value="ENSVKKP00000018872.1"/>
    <property type="gene ID" value="ENSVKKG00000012841.1"/>
</dbReference>
<dbReference type="GO" id="GO:0004672">
    <property type="term" value="F:protein kinase activity"/>
    <property type="evidence" value="ECO:0007669"/>
    <property type="project" value="InterPro"/>
</dbReference>
<dbReference type="InterPro" id="IPR008271">
    <property type="entry name" value="Ser/Thr_kinase_AS"/>
</dbReference>
<dbReference type="SMART" id="SM00220">
    <property type="entry name" value="S_TKc"/>
    <property type="match status" value="1"/>
</dbReference>
<proteinExistence type="predicted"/>
<dbReference type="InterPro" id="IPR000719">
    <property type="entry name" value="Prot_kinase_dom"/>
</dbReference>
<accession>A0A8D2L9N9</accession>
<protein>
    <recommendedName>
        <fullName evidence="1">Protein kinase domain-containing protein</fullName>
    </recommendedName>
</protein>
<evidence type="ECO:0000313" key="3">
    <source>
        <dbReference type="Proteomes" id="UP000694545"/>
    </source>
</evidence>
<evidence type="ECO:0000313" key="2">
    <source>
        <dbReference type="Ensembl" id="ENSVKKP00000018872.1"/>
    </source>
</evidence>
<dbReference type="GO" id="GO:0005524">
    <property type="term" value="F:ATP binding"/>
    <property type="evidence" value="ECO:0007669"/>
    <property type="project" value="InterPro"/>
</dbReference>
<name>A0A8D2L9N9_VARKO</name>
<dbReference type="Proteomes" id="UP000694545">
    <property type="component" value="Unplaced"/>
</dbReference>
<organism evidence="2 3">
    <name type="scientific">Varanus komodoensis</name>
    <name type="common">Komodo dragon</name>
    <dbReference type="NCBI Taxonomy" id="61221"/>
    <lineage>
        <taxon>Eukaryota</taxon>
        <taxon>Metazoa</taxon>
        <taxon>Chordata</taxon>
        <taxon>Craniata</taxon>
        <taxon>Vertebrata</taxon>
        <taxon>Euteleostomi</taxon>
        <taxon>Lepidosauria</taxon>
        <taxon>Squamata</taxon>
        <taxon>Bifurcata</taxon>
        <taxon>Unidentata</taxon>
        <taxon>Episquamata</taxon>
        <taxon>Toxicofera</taxon>
        <taxon>Anguimorpha</taxon>
        <taxon>Paleoanguimorpha</taxon>
        <taxon>Varanoidea</taxon>
        <taxon>Varanidae</taxon>
        <taxon>Varanus</taxon>
    </lineage>
</organism>
<dbReference type="InterPro" id="IPR011009">
    <property type="entry name" value="Kinase-like_dom_sf"/>
</dbReference>
<dbReference type="PANTHER" id="PTHR24347">
    <property type="entry name" value="SERINE/THREONINE-PROTEIN KINASE"/>
    <property type="match status" value="1"/>
</dbReference>
<reference evidence="2" key="1">
    <citation type="submission" date="2025-08" db="UniProtKB">
        <authorList>
            <consortium name="Ensembl"/>
        </authorList>
    </citation>
    <scope>IDENTIFICATION</scope>
</reference>